<dbReference type="PROSITE" id="PS00108">
    <property type="entry name" value="PROTEIN_KINASE_ST"/>
    <property type="match status" value="1"/>
</dbReference>
<sequence>MFLQAQTIKTIGNRLEIIKQLGEGNFAKVYLAKDKTNDRLVAVKEIHQNNQAFQMISNEINALKVIKEVIEKIKQKKHGVLSSDEQEILQNSKHILEIEDPYIINENDYSYIIMKYYDNSIDFSQFLKTNDALSKISERDKLKYFYQLTSGLSLLHQQNICHRDLKLENILISLEQDQLIIIDFGHALLKKSDDDQMCGTKLFNSPQVVLYMSYNPYKNDVWQMGIILYYLLYQRFPFCEKNSGEEELQKAMHDFMHKKRDLPTKENTSQFVKDLLLSMLQRYEDCRPSMPDVNKKLKEYLFKDKPISNFKGPGQNDSRELRNEAKECTQIFDFDFQNLNKIKKIQVKAQKPKQISQSQSQYTIVDDNTNYNQEQIQQYDQFYKNQEVHSIDKSQNQLLNESQLNQSLSKLNINQSNQSINISQAHDFHSEVKIKRSKQQISNTEKLSGFQQDRQSIGQQKQFHSLFRHSDLTTTILSLSTALPSINQDINLNLIVNQLNENLIEIEQIINSSLQNYSETKQLMYIIKFYTSKLAHFLAQSLFEYAQYNQNKEWQCLYTTNFLVQWMVKTKQEEPLKKKIQDYIELSIKFKYNFQQSAKFIQTSNQSVSEQFQNYIKNIQFDQSNKINNFSTYSRNPFDDKFQNHNQDNFNMSNEQNYIDYYQLFIGILEYIQKQMDDNNTQFIQEHLRQQLQNIIQKVKVQITKISKIAHTKNLNESMSFLSSMRSQ</sequence>
<dbReference type="PANTHER" id="PTHR24348:SF22">
    <property type="entry name" value="NON-SPECIFIC SERINE_THREONINE PROTEIN KINASE"/>
    <property type="match status" value="1"/>
</dbReference>
<dbReference type="EMBL" id="GG662636">
    <property type="protein sequence ID" value="EAR99753.1"/>
    <property type="molecule type" value="Genomic_DNA"/>
</dbReference>
<keyword evidence="4 5" id="KW-0067">ATP-binding</keyword>
<protein>
    <submittedName>
        <fullName evidence="7">Serine/Threonine kinase domain protein</fullName>
    </submittedName>
</protein>
<keyword evidence="8" id="KW-1185">Reference proteome</keyword>
<dbReference type="InterPro" id="IPR011009">
    <property type="entry name" value="Kinase-like_dom_sf"/>
</dbReference>
<dbReference type="GO" id="GO:0005776">
    <property type="term" value="C:autophagosome"/>
    <property type="evidence" value="ECO:0007669"/>
    <property type="project" value="TreeGrafter"/>
</dbReference>
<gene>
    <name evidence="7" type="ORF">TTHERM_00666290</name>
</gene>
<organism evidence="7 8">
    <name type="scientific">Tetrahymena thermophila (strain SB210)</name>
    <dbReference type="NCBI Taxonomy" id="312017"/>
    <lineage>
        <taxon>Eukaryota</taxon>
        <taxon>Sar</taxon>
        <taxon>Alveolata</taxon>
        <taxon>Ciliophora</taxon>
        <taxon>Intramacronucleata</taxon>
        <taxon>Oligohymenophorea</taxon>
        <taxon>Hymenostomatida</taxon>
        <taxon>Tetrahymenina</taxon>
        <taxon>Tetrahymenidae</taxon>
        <taxon>Tetrahymena</taxon>
    </lineage>
</organism>
<reference evidence="8" key="1">
    <citation type="journal article" date="2006" name="PLoS Biol.">
        <title>Macronuclear genome sequence of the ciliate Tetrahymena thermophila, a model eukaryote.</title>
        <authorList>
            <person name="Eisen J.A."/>
            <person name="Coyne R.S."/>
            <person name="Wu M."/>
            <person name="Wu D."/>
            <person name="Thiagarajan M."/>
            <person name="Wortman J.R."/>
            <person name="Badger J.H."/>
            <person name="Ren Q."/>
            <person name="Amedeo P."/>
            <person name="Jones K.M."/>
            <person name="Tallon L.J."/>
            <person name="Delcher A.L."/>
            <person name="Salzberg S.L."/>
            <person name="Silva J.C."/>
            <person name="Haas B.J."/>
            <person name="Majoros W.H."/>
            <person name="Farzad M."/>
            <person name="Carlton J.M."/>
            <person name="Smith R.K. Jr."/>
            <person name="Garg J."/>
            <person name="Pearlman R.E."/>
            <person name="Karrer K.M."/>
            <person name="Sun L."/>
            <person name="Manning G."/>
            <person name="Elde N.C."/>
            <person name="Turkewitz A.P."/>
            <person name="Asai D.J."/>
            <person name="Wilkes D.E."/>
            <person name="Wang Y."/>
            <person name="Cai H."/>
            <person name="Collins K."/>
            <person name="Stewart B.A."/>
            <person name="Lee S.R."/>
            <person name="Wilamowska K."/>
            <person name="Weinberg Z."/>
            <person name="Ruzzo W.L."/>
            <person name="Wloga D."/>
            <person name="Gaertig J."/>
            <person name="Frankel J."/>
            <person name="Tsao C.-C."/>
            <person name="Gorovsky M.A."/>
            <person name="Keeling P.J."/>
            <person name="Waller R.F."/>
            <person name="Patron N.J."/>
            <person name="Cherry J.M."/>
            <person name="Stover N.A."/>
            <person name="Krieger C.J."/>
            <person name="del Toro C."/>
            <person name="Ryder H.F."/>
            <person name="Williamson S.C."/>
            <person name="Barbeau R.A."/>
            <person name="Hamilton E.P."/>
            <person name="Orias E."/>
        </authorList>
    </citation>
    <scope>NUCLEOTIDE SEQUENCE [LARGE SCALE GENOMIC DNA]</scope>
    <source>
        <strain evidence="8">SB210</strain>
    </source>
</reference>
<dbReference type="PANTHER" id="PTHR24348">
    <property type="entry name" value="SERINE/THREONINE-PROTEIN KINASE UNC-51-RELATED"/>
    <property type="match status" value="1"/>
</dbReference>
<evidence type="ECO:0000256" key="5">
    <source>
        <dbReference type="PROSITE-ProRule" id="PRU10141"/>
    </source>
</evidence>
<keyword evidence="2 5" id="KW-0547">Nucleotide-binding</keyword>
<dbReference type="SUPFAM" id="SSF56112">
    <property type="entry name" value="Protein kinase-like (PK-like)"/>
    <property type="match status" value="1"/>
</dbReference>
<dbReference type="InterPro" id="IPR017441">
    <property type="entry name" value="Protein_kinase_ATP_BS"/>
</dbReference>
<dbReference type="PROSITE" id="PS50011">
    <property type="entry name" value="PROTEIN_KINASE_DOM"/>
    <property type="match status" value="1"/>
</dbReference>
<dbReference type="InterPro" id="IPR000719">
    <property type="entry name" value="Prot_kinase_dom"/>
</dbReference>
<dbReference type="SMART" id="SM00220">
    <property type="entry name" value="S_TKc"/>
    <property type="match status" value="1"/>
</dbReference>
<dbReference type="InParanoid" id="Q23TF3"/>
<dbReference type="OrthoDB" id="6078200at2759"/>
<dbReference type="AlphaFoldDB" id="Q23TF3"/>
<evidence type="ECO:0000256" key="3">
    <source>
        <dbReference type="ARBA" id="ARBA00022777"/>
    </source>
</evidence>
<dbReference type="eggNOG" id="KOG0583">
    <property type="taxonomic scope" value="Eukaryota"/>
</dbReference>
<feature type="domain" description="Protein kinase" evidence="6">
    <location>
        <begin position="15"/>
        <end position="301"/>
    </location>
</feature>
<name>Q23TF3_TETTS</name>
<dbReference type="InterPro" id="IPR008271">
    <property type="entry name" value="Ser/Thr_kinase_AS"/>
</dbReference>
<dbReference type="GO" id="GO:0000045">
    <property type="term" value="P:autophagosome assembly"/>
    <property type="evidence" value="ECO:0007669"/>
    <property type="project" value="TreeGrafter"/>
</dbReference>
<dbReference type="GO" id="GO:0005829">
    <property type="term" value="C:cytosol"/>
    <property type="evidence" value="ECO:0007669"/>
    <property type="project" value="TreeGrafter"/>
</dbReference>
<dbReference type="KEGG" id="tet:TTHERM_00666290"/>
<keyword evidence="1" id="KW-0808">Transferase</keyword>
<dbReference type="Gene3D" id="1.10.510.10">
    <property type="entry name" value="Transferase(Phosphotransferase) domain 1"/>
    <property type="match status" value="1"/>
</dbReference>
<evidence type="ECO:0000256" key="4">
    <source>
        <dbReference type="ARBA" id="ARBA00022840"/>
    </source>
</evidence>
<evidence type="ECO:0000313" key="8">
    <source>
        <dbReference type="Proteomes" id="UP000009168"/>
    </source>
</evidence>
<dbReference type="GO" id="GO:0005524">
    <property type="term" value="F:ATP binding"/>
    <property type="evidence" value="ECO:0007669"/>
    <property type="project" value="UniProtKB-UniRule"/>
</dbReference>
<dbReference type="RefSeq" id="XP_001019998.1">
    <property type="nucleotide sequence ID" value="XM_001019998.3"/>
</dbReference>
<evidence type="ECO:0000256" key="2">
    <source>
        <dbReference type="ARBA" id="ARBA00022741"/>
    </source>
</evidence>
<evidence type="ECO:0000259" key="6">
    <source>
        <dbReference type="PROSITE" id="PS50011"/>
    </source>
</evidence>
<dbReference type="Gene3D" id="3.30.200.20">
    <property type="entry name" value="Phosphorylase Kinase, domain 1"/>
    <property type="match status" value="1"/>
</dbReference>
<dbReference type="GO" id="GO:0000407">
    <property type="term" value="C:phagophore assembly site"/>
    <property type="evidence" value="ECO:0007669"/>
    <property type="project" value="TreeGrafter"/>
</dbReference>
<keyword evidence="3 7" id="KW-0418">Kinase</keyword>
<dbReference type="GO" id="GO:0016020">
    <property type="term" value="C:membrane"/>
    <property type="evidence" value="ECO:0007669"/>
    <property type="project" value="TreeGrafter"/>
</dbReference>
<dbReference type="Proteomes" id="UP000009168">
    <property type="component" value="Unassembled WGS sequence"/>
</dbReference>
<dbReference type="STRING" id="312017.Q23TF3"/>
<dbReference type="GO" id="GO:0010506">
    <property type="term" value="P:regulation of autophagy"/>
    <property type="evidence" value="ECO:0007669"/>
    <property type="project" value="InterPro"/>
</dbReference>
<feature type="binding site" evidence="5">
    <location>
        <position position="44"/>
    </location>
    <ligand>
        <name>ATP</name>
        <dbReference type="ChEBI" id="CHEBI:30616"/>
    </ligand>
</feature>
<dbReference type="PROSITE" id="PS00107">
    <property type="entry name" value="PROTEIN_KINASE_ATP"/>
    <property type="match status" value="1"/>
</dbReference>
<accession>Q23TF3</accession>
<dbReference type="HOGENOM" id="CLU_380606_0_0_1"/>
<dbReference type="GeneID" id="7827140"/>
<evidence type="ECO:0000313" key="7">
    <source>
        <dbReference type="EMBL" id="EAR99753.1"/>
    </source>
</evidence>
<evidence type="ECO:0000256" key="1">
    <source>
        <dbReference type="ARBA" id="ARBA00022679"/>
    </source>
</evidence>
<dbReference type="GO" id="GO:0004674">
    <property type="term" value="F:protein serine/threonine kinase activity"/>
    <property type="evidence" value="ECO:0007669"/>
    <property type="project" value="InterPro"/>
</dbReference>
<proteinExistence type="predicted"/>
<dbReference type="Pfam" id="PF00069">
    <property type="entry name" value="Pkinase"/>
    <property type="match status" value="1"/>
</dbReference>
<dbReference type="InterPro" id="IPR045269">
    <property type="entry name" value="Atg1-like"/>
</dbReference>